<organism evidence="2 3">
    <name type="scientific">Linum tenue</name>
    <dbReference type="NCBI Taxonomy" id="586396"/>
    <lineage>
        <taxon>Eukaryota</taxon>
        <taxon>Viridiplantae</taxon>
        <taxon>Streptophyta</taxon>
        <taxon>Embryophyta</taxon>
        <taxon>Tracheophyta</taxon>
        <taxon>Spermatophyta</taxon>
        <taxon>Magnoliopsida</taxon>
        <taxon>eudicotyledons</taxon>
        <taxon>Gunneridae</taxon>
        <taxon>Pentapetalae</taxon>
        <taxon>rosids</taxon>
        <taxon>fabids</taxon>
        <taxon>Malpighiales</taxon>
        <taxon>Linaceae</taxon>
        <taxon>Linum</taxon>
    </lineage>
</organism>
<name>A0AAV0M0W9_9ROSI</name>
<dbReference type="EMBL" id="CAMGYJ010000006">
    <property type="protein sequence ID" value="CAI0440397.1"/>
    <property type="molecule type" value="Genomic_DNA"/>
</dbReference>
<feature type="compositionally biased region" description="Basic and acidic residues" evidence="1">
    <location>
        <begin position="1"/>
        <end position="14"/>
    </location>
</feature>
<evidence type="ECO:0000313" key="3">
    <source>
        <dbReference type="Proteomes" id="UP001154282"/>
    </source>
</evidence>
<sequence>MEGPHHQDQEDARETAPPLSSLNPAPPVVSAEENVEAPQDDQQPVAQAPKCIDDGDDEYDRGEHEAMLSDTAKIATEALEFYNNKEGTNFVLRKPLLSWCNLFPGTLAIHANFKASGEQPSQSALLLRDTQSLPPAHPHSQLSHHG</sequence>
<gene>
    <name evidence="2" type="ORF">LITE_LOCUS26503</name>
</gene>
<reference evidence="2" key="1">
    <citation type="submission" date="2022-08" db="EMBL/GenBank/DDBJ databases">
        <authorList>
            <person name="Gutierrez-Valencia J."/>
        </authorList>
    </citation>
    <scope>NUCLEOTIDE SEQUENCE</scope>
</reference>
<feature type="compositionally biased region" description="Low complexity" evidence="1">
    <location>
        <begin position="16"/>
        <end position="31"/>
    </location>
</feature>
<keyword evidence="3" id="KW-1185">Reference proteome</keyword>
<dbReference type="Proteomes" id="UP001154282">
    <property type="component" value="Unassembled WGS sequence"/>
</dbReference>
<proteinExistence type="predicted"/>
<comment type="caution">
    <text evidence="2">The sequence shown here is derived from an EMBL/GenBank/DDBJ whole genome shotgun (WGS) entry which is preliminary data.</text>
</comment>
<dbReference type="AlphaFoldDB" id="A0AAV0M0W9"/>
<feature type="region of interest" description="Disordered" evidence="1">
    <location>
        <begin position="1"/>
        <end position="64"/>
    </location>
</feature>
<protein>
    <submittedName>
        <fullName evidence="2">Uncharacterized protein</fullName>
    </submittedName>
</protein>
<feature type="compositionally biased region" description="Low complexity" evidence="1">
    <location>
        <begin position="40"/>
        <end position="49"/>
    </location>
</feature>
<evidence type="ECO:0000313" key="2">
    <source>
        <dbReference type="EMBL" id="CAI0440397.1"/>
    </source>
</evidence>
<accession>A0AAV0M0W9</accession>
<evidence type="ECO:0000256" key="1">
    <source>
        <dbReference type="SAM" id="MobiDB-lite"/>
    </source>
</evidence>